<protein>
    <submittedName>
        <fullName evidence="5">Uncharacterized protein</fullName>
    </submittedName>
</protein>
<accession>A0A915M6C7</accession>
<dbReference type="Pfam" id="PF00400">
    <property type="entry name" value="WD40"/>
    <property type="match status" value="2"/>
</dbReference>
<dbReference type="SMART" id="SM00320">
    <property type="entry name" value="WD40"/>
    <property type="match status" value="2"/>
</dbReference>
<evidence type="ECO:0000313" key="5">
    <source>
        <dbReference type="WBParaSite" id="scaffold33821_cov273.g21006"/>
    </source>
</evidence>
<evidence type="ECO:0000256" key="3">
    <source>
        <dbReference type="PROSITE-ProRule" id="PRU00221"/>
    </source>
</evidence>
<dbReference type="Proteomes" id="UP000887561">
    <property type="component" value="Unplaced"/>
</dbReference>
<evidence type="ECO:0000256" key="1">
    <source>
        <dbReference type="ARBA" id="ARBA00022574"/>
    </source>
</evidence>
<evidence type="ECO:0000313" key="4">
    <source>
        <dbReference type="Proteomes" id="UP000887561"/>
    </source>
</evidence>
<dbReference type="PANTHER" id="PTHR19846">
    <property type="entry name" value="WD40 REPEAT PROTEIN"/>
    <property type="match status" value="1"/>
</dbReference>
<keyword evidence="4" id="KW-1185">Reference proteome</keyword>
<dbReference type="InterPro" id="IPR015943">
    <property type="entry name" value="WD40/YVTN_repeat-like_dom_sf"/>
</dbReference>
<dbReference type="GO" id="GO:0000398">
    <property type="term" value="P:mRNA splicing, via spliceosome"/>
    <property type="evidence" value="ECO:0007669"/>
    <property type="project" value="TreeGrafter"/>
</dbReference>
<dbReference type="GO" id="GO:0017070">
    <property type="term" value="F:U6 snRNA binding"/>
    <property type="evidence" value="ECO:0007669"/>
    <property type="project" value="TreeGrafter"/>
</dbReference>
<dbReference type="PROSITE" id="PS50294">
    <property type="entry name" value="WD_REPEATS_REGION"/>
    <property type="match status" value="1"/>
</dbReference>
<name>A0A915M6C7_MELJA</name>
<reference evidence="5" key="1">
    <citation type="submission" date="2022-11" db="UniProtKB">
        <authorList>
            <consortium name="WormBaseParasite"/>
        </authorList>
    </citation>
    <scope>IDENTIFICATION</scope>
</reference>
<dbReference type="AlphaFoldDB" id="A0A915M6C7"/>
<dbReference type="PANTHER" id="PTHR19846:SF0">
    <property type="entry name" value="PRE-MRNA PROCESSING FACTOR 4"/>
    <property type="match status" value="1"/>
</dbReference>
<organism evidence="4 5">
    <name type="scientific">Meloidogyne javanica</name>
    <name type="common">Root-knot nematode worm</name>
    <dbReference type="NCBI Taxonomy" id="6303"/>
    <lineage>
        <taxon>Eukaryota</taxon>
        <taxon>Metazoa</taxon>
        <taxon>Ecdysozoa</taxon>
        <taxon>Nematoda</taxon>
        <taxon>Chromadorea</taxon>
        <taxon>Rhabditida</taxon>
        <taxon>Tylenchina</taxon>
        <taxon>Tylenchomorpha</taxon>
        <taxon>Tylenchoidea</taxon>
        <taxon>Meloidogynidae</taxon>
        <taxon>Meloidogyninae</taxon>
        <taxon>Meloidogyne</taxon>
        <taxon>Meloidogyne incognita group</taxon>
    </lineage>
</organism>
<evidence type="ECO:0000256" key="2">
    <source>
        <dbReference type="ARBA" id="ARBA00022737"/>
    </source>
</evidence>
<dbReference type="PROSITE" id="PS50082">
    <property type="entry name" value="WD_REPEATS_2"/>
    <property type="match status" value="2"/>
</dbReference>
<proteinExistence type="predicted"/>
<feature type="repeat" description="WD" evidence="3">
    <location>
        <begin position="44"/>
        <end position="75"/>
    </location>
</feature>
<dbReference type="InterPro" id="IPR036322">
    <property type="entry name" value="WD40_repeat_dom_sf"/>
</dbReference>
<dbReference type="PROSITE" id="PS00678">
    <property type="entry name" value="WD_REPEATS_1"/>
    <property type="match status" value="1"/>
</dbReference>
<sequence>KSLFDLDFHVDGSLLLTGFLMVTGSADNTCKIWDVRMRRQIYTMSAHNNLVSRVRIDPSGEYLVTGSYDNTMKLWTCSGWQPLRIFDSHNMK</sequence>
<dbReference type="GO" id="GO:0030621">
    <property type="term" value="F:U4 snRNA binding"/>
    <property type="evidence" value="ECO:0007669"/>
    <property type="project" value="TreeGrafter"/>
</dbReference>
<dbReference type="SUPFAM" id="SSF50978">
    <property type="entry name" value="WD40 repeat-like"/>
    <property type="match status" value="1"/>
</dbReference>
<dbReference type="WBParaSite" id="scaffold33821_cov273.g21006">
    <property type="protein sequence ID" value="scaffold33821_cov273.g21006"/>
    <property type="gene ID" value="scaffold33821_cov273.g21006"/>
</dbReference>
<dbReference type="InterPro" id="IPR001680">
    <property type="entry name" value="WD40_rpt"/>
</dbReference>
<dbReference type="InterPro" id="IPR019775">
    <property type="entry name" value="WD40_repeat_CS"/>
</dbReference>
<dbReference type="Gene3D" id="2.130.10.10">
    <property type="entry name" value="YVTN repeat-like/Quinoprotein amine dehydrogenase"/>
    <property type="match status" value="1"/>
</dbReference>
<dbReference type="GO" id="GO:0046540">
    <property type="term" value="C:U4/U6 x U5 tri-snRNP complex"/>
    <property type="evidence" value="ECO:0007669"/>
    <property type="project" value="TreeGrafter"/>
</dbReference>
<feature type="repeat" description="WD" evidence="3">
    <location>
        <begin position="20"/>
        <end position="43"/>
    </location>
</feature>
<keyword evidence="2" id="KW-0677">Repeat</keyword>
<keyword evidence="1 3" id="KW-0853">WD repeat</keyword>